<evidence type="ECO:0000313" key="7">
    <source>
        <dbReference type="Proteomes" id="UP000812270"/>
    </source>
</evidence>
<keyword evidence="7" id="KW-1185">Reference proteome</keyword>
<name>A0A9E2SCR2_9BACT</name>
<protein>
    <submittedName>
        <fullName evidence="6">Alpha-L-fucosidase</fullName>
    </submittedName>
</protein>
<dbReference type="AlphaFoldDB" id="A0A9E2SCR2"/>
<organism evidence="6 7">
    <name type="scientific">Pinibacter aurantiacus</name>
    <dbReference type="NCBI Taxonomy" id="2851599"/>
    <lineage>
        <taxon>Bacteria</taxon>
        <taxon>Pseudomonadati</taxon>
        <taxon>Bacteroidota</taxon>
        <taxon>Chitinophagia</taxon>
        <taxon>Chitinophagales</taxon>
        <taxon>Chitinophagaceae</taxon>
        <taxon>Pinibacter</taxon>
    </lineage>
</organism>
<gene>
    <name evidence="6" type="ORF">KTO63_17300</name>
</gene>
<evidence type="ECO:0000256" key="1">
    <source>
        <dbReference type="ARBA" id="ARBA00022729"/>
    </source>
</evidence>
<keyword evidence="2" id="KW-0378">Hydrolase</keyword>
<dbReference type="GO" id="GO:0004560">
    <property type="term" value="F:alpha-L-fucosidase activity"/>
    <property type="evidence" value="ECO:0007669"/>
    <property type="project" value="InterPro"/>
</dbReference>
<keyword evidence="1 4" id="KW-0732">Signal</keyword>
<dbReference type="GO" id="GO:0016139">
    <property type="term" value="P:glycoside catabolic process"/>
    <property type="evidence" value="ECO:0007669"/>
    <property type="project" value="TreeGrafter"/>
</dbReference>
<feature type="domain" description="Glycoside hydrolase family 29 N-terminal" evidence="5">
    <location>
        <begin position="36"/>
        <end position="340"/>
    </location>
</feature>
<dbReference type="PANTHER" id="PTHR10030">
    <property type="entry name" value="ALPHA-L-FUCOSIDASE"/>
    <property type="match status" value="1"/>
</dbReference>
<dbReference type="RefSeq" id="WP_217792679.1">
    <property type="nucleotide sequence ID" value="NZ_JAHSPG010000013.1"/>
</dbReference>
<dbReference type="InterPro" id="IPR000933">
    <property type="entry name" value="Glyco_hydro_29"/>
</dbReference>
<dbReference type="InterPro" id="IPR016286">
    <property type="entry name" value="FUC_metazoa-typ"/>
</dbReference>
<accession>A0A9E2SCR2</accession>
<dbReference type="SMART" id="SM00812">
    <property type="entry name" value="Alpha_L_fucos"/>
    <property type="match status" value="1"/>
</dbReference>
<keyword evidence="3" id="KW-0326">Glycosidase</keyword>
<dbReference type="InterPro" id="IPR057739">
    <property type="entry name" value="Glyco_hydro_29_N"/>
</dbReference>
<reference evidence="6" key="1">
    <citation type="submission" date="2021-06" db="EMBL/GenBank/DDBJ databases">
        <authorList>
            <person name="Huq M.A."/>
        </authorList>
    </citation>
    <scope>NUCLEOTIDE SEQUENCE</scope>
    <source>
        <strain evidence="6">MAH-26</strain>
    </source>
</reference>
<dbReference type="EMBL" id="JAHSPG010000013">
    <property type="protein sequence ID" value="MBV4358927.1"/>
    <property type="molecule type" value="Genomic_DNA"/>
</dbReference>
<dbReference type="GO" id="GO:0006004">
    <property type="term" value="P:fucose metabolic process"/>
    <property type="evidence" value="ECO:0007669"/>
    <property type="project" value="TreeGrafter"/>
</dbReference>
<dbReference type="Pfam" id="PF01120">
    <property type="entry name" value="Alpha_L_fucos"/>
    <property type="match status" value="1"/>
</dbReference>
<sequence length="442" mass="49578">MRNNTKRISLLCGLLLCLIGLSHAQGPNVPALPAVNKQSMKDFMDLRFGMFIHWGPVTLRGTEIGWSRNRQVAQNDYDSLYKEFDPVLFDADAWVKTAKDAGMKYIVITAKHHDGFCLWPTAYTKYNIMQTPFKKDVVGALAKACKKYNIKFGIYYTVLDWYERSYPVHNDGKGMAPDGDMNKFVQYMKSQLKELIDNYHPFLLWFDGNWEQPWTNEYGKDIYAYLKKLDPTLVVNNRLGKGDHVTLSDQSVGDYATPEQKIGKLNMSFPWESCITICNQWAWKPNDAMKPLKQCISTLALTAGGNGNLLFNVGPMPDGRMEARQVKQLKAMGDWLKQNGASIYGTLGGPFTPDSSFASTRKGNKIYIHLLNASNKHLTLAAIPGVHIQKAYSITGTPISVTENATSIELQIPDTLVADANDTVIVLEADKSVEDIPVMARN</sequence>
<dbReference type="GO" id="GO:0005764">
    <property type="term" value="C:lysosome"/>
    <property type="evidence" value="ECO:0007669"/>
    <property type="project" value="TreeGrafter"/>
</dbReference>
<dbReference type="PANTHER" id="PTHR10030:SF37">
    <property type="entry name" value="ALPHA-L-FUCOSIDASE-RELATED"/>
    <property type="match status" value="1"/>
</dbReference>
<evidence type="ECO:0000256" key="2">
    <source>
        <dbReference type="ARBA" id="ARBA00022801"/>
    </source>
</evidence>
<comment type="caution">
    <text evidence="6">The sequence shown here is derived from an EMBL/GenBank/DDBJ whole genome shotgun (WGS) entry which is preliminary data.</text>
</comment>
<evidence type="ECO:0000256" key="4">
    <source>
        <dbReference type="SAM" id="SignalP"/>
    </source>
</evidence>
<proteinExistence type="predicted"/>
<evidence type="ECO:0000256" key="3">
    <source>
        <dbReference type="ARBA" id="ARBA00023295"/>
    </source>
</evidence>
<feature type="chain" id="PRO_5038760673" evidence="4">
    <location>
        <begin position="25"/>
        <end position="442"/>
    </location>
</feature>
<evidence type="ECO:0000259" key="5">
    <source>
        <dbReference type="Pfam" id="PF01120"/>
    </source>
</evidence>
<feature type="signal peptide" evidence="4">
    <location>
        <begin position="1"/>
        <end position="24"/>
    </location>
</feature>
<evidence type="ECO:0000313" key="6">
    <source>
        <dbReference type="EMBL" id="MBV4358927.1"/>
    </source>
</evidence>
<dbReference type="Proteomes" id="UP000812270">
    <property type="component" value="Unassembled WGS sequence"/>
</dbReference>
<dbReference type="PIRSF" id="PIRSF001092">
    <property type="entry name" value="Alpha-L-fucosidase"/>
    <property type="match status" value="1"/>
</dbReference>